<dbReference type="EMBL" id="LAZR01044009">
    <property type="protein sequence ID" value="KKL05694.1"/>
    <property type="molecule type" value="Genomic_DNA"/>
</dbReference>
<dbReference type="GO" id="GO:0005524">
    <property type="term" value="F:ATP binding"/>
    <property type="evidence" value="ECO:0007669"/>
    <property type="project" value="InterPro"/>
</dbReference>
<dbReference type="InterPro" id="IPR006202">
    <property type="entry name" value="Neur_chan_lig-bd"/>
</dbReference>
<dbReference type="InterPro" id="IPR027417">
    <property type="entry name" value="P-loop_NTPase"/>
</dbReference>
<accession>A0A0F9A850</accession>
<dbReference type="GO" id="GO:0005230">
    <property type="term" value="F:extracellular ligand-gated monoatomic ion channel activity"/>
    <property type="evidence" value="ECO:0007669"/>
    <property type="project" value="InterPro"/>
</dbReference>
<feature type="non-terminal residue" evidence="2">
    <location>
        <position position="201"/>
    </location>
</feature>
<dbReference type="SUPFAM" id="SSF63712">
    <property type="entry name" value="Nicotinic receptor ligand binding domain-like"/>
    <property type="match status" value="1"/>
</dbReference>
<evidence type="ECO:0000313" key="2">
    <source>
        <dbReference type="EMBL" id="KKL05694.1"/>
    </source>
</evidence>
<reference evidence="2" key="1">
    <citation type="journal article" date="2015" name="Nature">
        <title>Complex archaea that bridge the gap between prokaryotes and eukaryotes.</title>
        <authorList>
            <person name="Spang A."/>
            <person name="Saw J.H."/>
            <person name="Jorgensen S.L."/>
            <person name="Zaremba-Niedzwiedzka K."/>
            <person name="Martijn J."/>
            <person name="Lind A.E."/>
            <person name="van Eijk R."/>
            <person name="Schleper C."/>
            <person name="Guy L."/>
            <person name="Ettema T.J."/>
        </authorList>
    </citation>
    <scope>NUCLEOTIDE SEQUENCE</scope>
</reference>
<name>A0A0F9A850_9ZZZZ</name>
<dbReference type="InterPro" id="IPR051309">
    <property type="entry name" value="ABCF_ATPase"/>
</dbReference>
<dbReference type="GO" id="GO:0016887">
    <property type="term" value="F:ATP hydrolysis activity"/>
    <property type="evidence" value="ECO:0007669"/>
    <property type="project" value="InterPro"/>
</dbReference>
<dbReference type="Gene3D" id="2.70.170.10">
    <property type="entry name" value="Neurotransmitter-gated ion-channel ligand-binding domain"/>
    <property type="match status" value="1"/>
</dbReference>
<dbReference type="InterPro" id="IPR036734">
    <property type="entry name" value="Neur_chan_lig-bd_sf"/>
</dbReference>
<dbReference type="PANTHER" id="PTHR42855">
    <property type="entry name" value="ABC TRANSPORTER ATP-BINDING SUBUNIT"/>
    <property type="match status" value="1"/>
</dbReference>
<protein>
    <recommendedName>
        <fullName evidence="1">ABC transporter domain-containing protein</fullName>
    </recommendedName>
</protein>
<feature type="domain" description="ABC transporter" evidence="1">
    <location>
        <begin position="4"/>
        <end position="198"/>
    </location>
</feature>
<evidence type="ECO:0000259" key="1">
    <source>
        <dbReference type="PROSITE" id="PS50893"/>
    </source>
</evidence>
<dbReference type="PROSITE" id="PS50893">
    <property type="entry name" value="ABC_TRANSPORTER_2"/>
    <property type="match status" value="1"/>
</dbReference>
<sequence>MSLIRLDDISIEFGDVPLLTHANFTVEPGERICLIGRNGAGKSTLLKIITQQIKPDQGEIHYRQHLRISQLEQALPTAVDRKVSDVVREGLADQQALIDQFNELSPSWFPQVVLVNSSGSYESHGVVLRVRPDGTTTLIEKLNAVAMTELNLRRFPFDTQSLEAVFEVLGFDNSEVVLQIEPETTVWAAKKLWIPQWIVTG</sequence>
<comment type="caution">
    <text evidence="2">The sequence shown here is derived from an EMBL/GenBank/DDBJ whole genome shotgun (WGS) entry which is preliminary data.</text>
</comment>
<dbReference type="AlphaFoldDB" id="A0A0F9A850"/>
<organism evidence="2">
    <name type="scientific">marine sediment metagenome</name>
    <dbReference type="NCBI Taxonomy" id="412755"/>
    <lineage>
        <taxon>unclassified sequences</taxon>
        <taxon>metagenomes</taxon>
        <taxon>ecological metagenomes</taxon>
    </lineage>
</organism>
<dbReference type="Pfam" id="PF00005">
    <property type="entry name" value="ABC_tran"/>
    <property type="match status" value="1"/>
</dbReference>
<dbReference type="InterPro" id="IPR003439">
    <property type="entry name" value="ABC_transporter-like_ATP-bd"/>
</dbReference>
<proteinExistence type="predicted"/>
<gene>
    <name evidence="2" type="ORF">LCGC14_2603480</name>
</gene>
<dbReference type="Pfam" id="PF02931">
    <property type="entry name" value="Neur_chan_LBD"/>
    <property type="match status" value="1"/>
</dbReference>
<dbReference type="Gene3D" id="3.40.50.300">
    <property type="entry name" value="P-loop containing nucleotide triphosphate hydrolases"/>
    <property type="match status" value="1"/>
</dbReference>
<dbReference type="GO" id="GO:0016020">
    <property type="term" value="C:membrane"/>
    <property type="evidence" value="ECO:0007669"/>
    <property type="project" value="InterPro"/>
</dbReference>
<dbReference type="SUPFAM" id="SSF52540">
    <property type="entry name" value="P-loop containing nucleoside triphosphate hydrolases"/>
    <property type="match status" value="1"/>
</dbReference>
<dbReference type="PANTHER" id="PTHR42855:SF1">
    <property type="entry name" value="ABC TRANSPORTER DOMAIN-CONTAINING PROTEIN"/>
    <property type="match status" value="1"/>
</dbReference>